<dbReference type="CDD" id="cd08031">
    <property type="entry name" value="LARP_4_5_like"/>
    <property type="match status" value="1"/>
</dbReference>
<feature type="compositionally biased region" description="Polar residues" evidence="4">
    <location>
        <begin position="986"/>
        <end position="1010"/>
    </location>
</feature>
<dbReference type="PROSITE" id="PS50961">
    <property type="entry name" value="HTH_LA"/>
    <property type="match status" value="1"/>
</dbReference>
<feature type="compositionally biased region" description="Low complexity" evidence="4">
    <location>
        <begin position="1097"/>
        <end position="1120"/>
    </location>
</feature>
<dbReference type="GO" id="GO:0045727">
    <property type="term" value="P:positive regulation of translation"/>
    <property type="evidence" value="ECO:0007669"/>
    <property type="project" value="TreeGrafter"/>
</dbReference>
<dbReference type="PANTHER" id="PTHR22792:SF131">
    <property type="entry name" value="LA-RELATED PROTEIN LARP4B"/>
    <property type="match status" value="1"/>
</dbReference>
<feature type="compositionally biased region" description="Polar residues" evidence="4">
    <location>
        <begin position="502"/>
        <end position="521"/>
    </location>
</feature>
<feature type="region of interest" description="Disordered" evidence="4">
    <location>
        <begin position="940"/>
        <end position="1038"/>
    </location>
</feature>
<feature type="compositionally biased region" description="Low complexity" evidence="4">
    <location>
        <begin position="1545"/>
        <end position="1562"/>
    </location>
</feature>
<feature type="compositionally biased region" description="Pro residues" evidence="4">
    <location>
        <begin position="1386"/>
        <end position="1406"/>
    </location>
</feature>
<dbReference type="EMBL" id="LR787082">
    <property type="protein sequence ID" value="CAB3262944.1"/>
    <property type="molecule type" value="mRNA"/>
</dbReference>
<feature type="compositionally biased region" description="Polar residues" evidence="4">
    <location>
        <begin position="482"/>
        <end position="495"/>
    </location>
</feature>
<dbReference type="PANTHER" id="PTHR22792">
    <property type="entry name" value="LUPUS LA PROTEIN-RELATED"/>
    <property type="match status" value="1"/>
</dbReference>
<dbReference type="InterPro" id="IPR058699">
    <property type="entry name" value="RRM_LARP4/4B"/>
</dbReference>
<feature type="compositionally biased region" description="Low complexity" evidence="4">
    <location>
        <begin position="1433"/>
        <end position="1444"/>
    </location>
</feature>
<gene>
    <name evidence="6" type="primary">LOC100185505</name>
</gene>
<evidence type="ECO:0000256" key="4">
    <source>
        <dbReference type="SAM" id="MobiDB-lite"/>
    </source>
</evidence>
<sequence>MAKAGVTTSEVAQPSTSYSLTKVHANGGSDLAGVASMTVRPSVEGDCSVGFVREGKNSMVVEFGDVEMSASANGGRSDSGNFEMDRSGMDILDGVASPKISSQHDVSDSTLANDCAKLTTATSCMEKPVIDQAGNGYAHSNVQGIDLSSANENTYVSDTNHRINHVVNKSDLQSALVKNTPFNSCSGSDLDTTRCATVDDFIRVTTQAASTLASSSVSHRNVSMFYGGVDLSLLNSKGLGRTDFNGGLLSPVGQSPALSMADIAVVIPDGLASPEFNNVDVFTDGALSRLDAEELALSNELAVQVQQTSHSIENCPASCESGVRQLDVVSTQVQANVAPSSADLSDSGFSETATPTDHRKVPEAVKTQTVAGDTLAGASEPKLSTPNQAIAADFPYSYGYFSSESSDNGEWCVVDTKSKQRKRIANRPRGNNQHNNGRNENEGQSSNQRKSYLHGKPPQYRSTTNHTARPKNIPRFGRRSPHNSISESTSPPNNRMTKKRPTQTLTTEEYQAVSDATQIPTQKKHDHEHRVKNTENKAEPVVQQQQSFPNRIPESNFVSPSFTMTESSNQFESSPYSSNTSAYTTVANGVQSEMPSEVVLDENGNTKHVGMADQVLDAGEEVKMESSLEPLSPSLPKLEGKELKEQLQRQLEYYFSRENLAQDPYLISQMDNQTYVPIWTIANFNAVKKLTSDLNLVIEALKASSLVQVDDKEEKVRPNQTRCIVILREIPGDTPVESVEGLFNGPTCPKFLSCEFAAGTSWYVAFANETDAQAAYRHLRENVQSFLGKPIMARIKSKTIQTMFNYTVPNRPNQPPKSEPQPPTPTQPSQPIQQQGNPQQPPTPQQQISSQPGEISNVPQQFIFCPPGPIPGSTAHPQNHMSPALTHTPPFIARVAPSPSTSGQGQPGSLISNFSIMVPYQGQFYPPNPEILSQFHPNFMAQYKPNQPPTSGNKSGQYSNTHSFREMHKGTNQRNQQYGQRKPSGSYGQPQPHPTSTHSQQLPAGSQYILTNDPNPPNLNPDYPQSDQPGQSSGHYLPAVRPAAPFVTPSVEPIVVMGRHAQGAMHTHVGHQHPMMPPRHQQQRERGTLQSTGQRPGSNSSYGSSQNNSGGSAQNASRGNRATSRAYQNSHQQEISPRFQQKGMAHQQQAQISYPASSYGYPGNGGMHHGGQKGAPNVQTVSVDSTYGQGNEHMVYPIQMQKMINGMQVQDQNPRLSPPGGDQLPEEVKYSTHDGAGYAEVMMQRGQVAPRGTLASTQPPNGSVIIDQRNRTGVQEQRRGVPRPRRTRRADEERSAGRVTPPPMPSVNTPFTLESNSFPPLPGSISTTASVTNGAPVEGRPAAADVVKGLETAKAPVVAAVVQTSKKYSEVSNSSITPTYHMPLQPAPKPMVIPQPAPETPIMPKVPKPKPDAQQATPPLNSAPEIAPPPTEKAPAPTATKARPPVTPTKPVEKPTPEKPKAYESTAPAEKVPVNHDQPPPHKGRSASRSSSMKKSQHPKPAETNTRHEGGNKAEILSKAQVDRPVPVSQPNEITLPKEQRSDDVNSSSDRNSSSSSPTPDSNGRKPTYADMLRKKQSARMAAVAAALNGKDSSDSSKSDSGDDTRSVDDVREPSDVKAHNETPESTKAPSRNQRQSRGGAQDNDESGEQRRYDGNQQNGYVRRGGYDGYRGHRGYYNRDQGYNSYRDYGYNGGGRGRGGPREFRGRGGYRANRRGGHRDFYGGNHQNRPTAVNGPNNADR</sequence>
<feature type="compositionally biased region" description="Polar residues" evidence="4">
    <location>
        <begin position="1725"/>
        <end position="1741"/>
    </location>
</feature>
<dbReference type="Gene3D" id="1.10.10.10">
    <property type="entry name" value="Winged helix-like DNA-binding domain superfamily/Winged helix DNA-binding domain"/>
    <property type="match status" value="1"/>
</dbReference>
<feature type="compositionally biased region" description="Low complexity" evidence="4">
    <location>
        <begin position="1678"/>
        <end position="1690"/>
    </location>
</feature>
<feature type="region of interest" description="Disordered" evidence="4">
    <location>
        <begin position="806"/>
        <end position="883"/>
    </location>
</feature>
<evidence type="ECO:0000256" key="2">
    <source>
        <dbReference type="ARBA" id="ARBA00022884"/>
    </source>
</evidence>
<dbReference type="InterPro" id="IPR045180">
    <property type="entry name" value="La_dom_prot"/>
</dbReference>
<dbReference type="InterPro" id="IPR006630">
    <property type="entry name" value="La_HTH"/>
</dbReference>
<evidence type="ECO:0000256" key="3">
    <source>
        <dbReference type="PROSITE-ProRule" id="PRU00332"/>
    </source>
</evidence>
<name>A0A6F9DHK3_9ASCI</name>
<evidence type="ECO:0000259" key="5">
    <source>
        <dbReference type="PROSITE" id="PS50961"/>
    </source>
</evidence>
<proteinExistence type="evidence at transcript level"/>
<feature type="domain" description="HTH La-type RNA-binding" evidence="5">
    <location>
        <begin position="637"/>
        <end position="726"/>
    </location>
</feature>
<feature type="compositionally biased region" description="Gly residues" evidence="4">
    <location>
        <begin position="1162"/>
        <end position="1173"/>
    </location>
</feature>
<dbReference type="SUPFAM" id="SSF46785">
    <property type="entry name" value="Winged helix' DNA-binding domain"/>
    <property type="match status" value="1"/>
</dbReference>
<feature type="compositionally biased region" description="Low complexity" evidence="4">
    <location>
        <begin position="427"/>
        <end position="444"/>
    </location>
</feature>
<feature type="compositionally biased region" description="Low complexity" evidence="4">
    <location>
        <begin position="1140"/>
        <end position="1151"/>
    </location>
</feature>
<reference evidence="6" key="1">
    <citation type="submission" date="2020-04" db="EMBL/GenBank/DDBJ databases">
        <authorList>
            <person name="Neveu A P."/>
        </authorList>
    </citation>
    <scope>NUCLEOTIDE SEQUENCE</scope>
    <source>
        <tissue evidence="6">Whole embryo</tissue>
    </source>
</reference>
<dbReference type="GO" id="GO:0003730">
    <property type="term" value="F:mRNA 3'-UTR binding"/>
    <property type="evidence" value="ECO:0007669"/>
    <property type="project" value="TreeGrafter"/>
</dbReference>
<keyword evidence="2 3" id="KW-0694">RNA-binding</keyword>
<keyword evidence="1" id="KW-0597">Phosphoprotein</keyword>
<dbReference type="GO" id="GO:0010494">
    <property type="term" value="C:cytoplasmic stress granule"/>
    <property type="evidence" value="ECO:0007669"/>
    <property type="project" value="TreeGrafter"/>
</dbReference>
<feature type="compositionally biased region" description="Pro residues" evidence="4">
    <location>
        <begin position="812"/>
        <end position="828"/>
    </location>
</feature>
<feature type="region of interest" description="Disordered" evidence="4">
    <location>
        <begin position="417"/>
        <end position="553"/>
    </location>
</feature>
<evidence type="ECO:0000313" key="6">
    <source>
        <dbReference type="EMBL" id="CAB3262944.1"/>
    </source>
</evidence>
<feature type="compositionally biased region" description="Polar residues" evidence="4">
    <location>
        <begin position="1121"/>
        <end position="1139"/>
    </location>
</feature>
<feature type="region of interest" description="Disordered" evidence="4">
    <location>
        <begin position="1386"/>
        <end position="1741"/>
    </location>
</feature>
<feature type="compositionally biased region" description="Basic and acidic residues" evidence="4">
    <location>
        <begin position="1451"/>
        <end position="1462"/>
    </location>
</feature>
<feature type="region of interest" description="Disordered" evidence="4">
    <location>
        <begin position="337"/>
        <end position="365"/>
    </location>
</feature>
<dbReference type="InterPro" id="IPR036390">
    <property type="entry name" value="WH_DNA-bd_sf"/>
</dbReference>
<dbReference type="GO" id="GO:0005829">
    <property type="term" value="C:cytosol"/>
    <property type="evidence" value="ECO:0007669"/>
    <property type="project" value="TreeGrafter"/>
</dbReference>
<feature type="region of interest" description="Disordered" evidence="4">
    <location>
        <begin position="1063"/>
        <end position="1176"/>
    </location>
</feature>
<feature type="compositionally biased region" description="Polar residues" evidence="4">
    <location>
        <begin position="1023"/>
        <end position="1034"/>
    </location>
</feature>
<feature type="compositionally biased region" description="Polar residues" evidence="4">
    <location>
        <begin position="1626"/>
        <end position="1639"/>
    </location>
</feature>
<feature type="region of interest" description="Disordered" evidence="4">
    <location>
        <begin position="1251"/>
        <end position="1309"/>
    </location>
</feature>
<dbReference type="SMART" id="SM00715">
    <property type="entry name" value="LA"/>
    <property type="match status" value="1"/>
</dbReference>
<feature type="compositionally biased region" description="Low complexity" evidence="4">
    <location>
        <begin position="829"/>
        <end position="838"/>
    </location>
</feature>
<dbReference type="CDD" id="cd12430">
    <property type="entry name" value="RRM_LARP4_5_like"/>
    <property type="match status" value="1"/>
</dbReference>
<feature type="compositionally biased region" description="Polar residues" evidence="4">
    <location>
        <begin position="970"/>
        <end position="979"/>
    </location>
</feature>
<dbReference type="Pfam" id="PF26088">
    <property type="entry name" value="RRM_LARP4"/>
    <property type="match status" value="1"/>
</dbReference>
<feature type="compositionally biased region" description="Polar residues" evidence="4">
    <location>
        <begin position="949"/>
        <end position="962"/>
    </location>
</feature>
<feature type="compositionally biased region" description="Polar residues" evidence="4">
    <location>
        <begin position="337"/>
        <end position="355"/>
    </location>
</feature>
<dbReference type="InterPro" id="IPR036388">
    <property type="entry name" value="WH-like_DNA-bd_sf"/>
</dbReference>
<evidence type="ECO:0000256" key="1">
    <source>
        <dbReference type="ARBA" id="ARBA00022553"/>
    </source>
</evidence>
<feature type="compositionally biased region" description="Basic and acidic residues" evidence="4">
    <location>
        <begin position="523"/>
        <end position="538"/>
    </location>
</feature>
<protein>
    <submittedName>
        <fullName evidence="6">Uncharacterized protein LOC100185505</fullName>
    </submittedName>
</protein>
<feature type="compositionally biased region" description="Basic and acidic residues" evidence="4">
    <location>
        <begin position="1592"/>
        <end position="1625"/>
    </location>
</feature>
<dbReference type="Pfam" id="PF05383">
    <property type="entry name" value="La"/>
    <property type="match status" value="1"/>
</dbReference>
<organism evidence="6">
    <name type="scientific">Phallusia mammillata</name>
    <dbReference type="NCBI Taxonomy" id="59560"/>
    <lineage>
        <taxon>Eukaryota</taxon>
        <taxon>Metazoa</taxon>
        <taxon>Chordata</taxon>
        <taxon>Tunicata</taxon>
        <taxon>Ascidiacea</taxon>
        <taxon>Phlebobranchia</taxon>
        <taxon>Ascidiidae</taxon>
        <taxon>Phallusia</taxon>
    </lineage>
</organism>
<accession>A0A6F9DHK3</accession>